<protein>
    <submittedName>
        <fullName evidence="1">Uncharacterized protein</fullName>
    </submittedName>
</protein>
<organism evidence="1 2">
    <name type="scientific">Vigna unguiculata</name>
    <name type="common">Cowpea</name>
    <dbReference type="NCBI Taxonomy" id="3917"/>
    <lineage>
        <taxon>Eukaryota</taxon>
        <taxon>Viridiplantae</taxon>
        <taxon>Streptophyta</taxon>
        <taxon>Embryophyta</taxon>
        <taxon>Tracheophyta</taxon>
        <taxon>Spermatophyta</taxon>
        <taxon>Magnoliopsida</taxon>
        <taxon>eudicotyledons</taxon>
        <taxon>Gunneridae</taxon>
        <taxon>Pentapetalae</taxon>
        <taxon>rosids</taxon>
        <taxon>fabids</taxon>
        <taxon>Fabales</taxon>
        <taxon>Fabaceae</taxon>
        <taxon>Papilionoideae</taxon>
        <taxon>50 kb inversion clade</taxon>
        <taxon>NPAAA clade</taxon>
        <taxon>indigoferoid/millettioid clade</taxon>
        <taxon>Phaseoleae</taxon>
        <taxon>Vigna</taxon>
    </lineage>
</organism>
<dbReference type="EMBL" id="CP039346">
    <property type="protein sequence ID" value="QCD82916.1"/>
    <property type="molecule type" value="Genomic_DNA"/>
</dbReference>
<name>A0A4D6L368_VIGUN</name>
<accession>A0A4D6L368</accession>
<evidence type="ECO:0000313" key="1">
    <source>
        <dbReference type="EMBL" id="QCD82916.1"/>
    </source>
</evidence>
<keyword evidence="2" id="KW-1185">Reference proteome</keyword>
<sequence length="96" mass="10705">MLAQATCVSVERQRLSLKREWLALRGHGEACENGSPKRGRDEIGCFPSLNPRPGEELCVLSELWARPGEESSPKRDEVVQPLLHARSGEVGWLKRG</sequence>
<dbReference type="AlphaFoldDB" id="A0A4D6L368"/>
<reference evidence="1 2" key="1">
    <citation type="submission" date="2019-04" db="EMBL/GenBank/DDBJ databases">
        <title>An improved genome assembly and genetic linkage map for asparagus bean, Vigna unguiculata ssp. sesquipedialis.</title>
        <authorList>
            <person name="Xia Q."/>
            <person name="Zhang R."/>
            <person name="Dong Y."/>
        </authorList>
    </citation>
    <scope>NUCLEOTIDE SEQUENCE [LARGE SCALE GENOMIC DNA]</scope>
    <source>
        <tissue evidence="1">Leaf</tissue>
    </source>
</reference>
<proteinExistence type="predicted"/>
<evidence type="ECO:0000313" key="2">
    <source>
        <dbReference type="Proteomes" id="UP000501690"/>
    </source>
</evidence>
<gene>
    <name evidence="1" type="ORF">DEO72_LG2g3258</name>
</gene>
<dbReference type="Proteomes" id="UP000501690">
    <property type="component" value="Linkage Group LG2"/>
</dbReference>